<dbReference type="Proteomes" id="UP000294003">
    <property type="component" value="Unassembled WGS sequence"/>
</dbReference>
<dbReference type="PROSITE" id="PS50143">
    <property type="entry name" value="BIR_REPEAT_2"/>
    <property type="match status" value="2"/>
</dbReference>
<feature type="compositionally biased region" description="Polar residues" evidence="3">
    <location>
        <begin position="559"/>
        <end position="574"/>
    </location>
</feature>
<feature type="region of interest" description="Disordered" evidence="3">
    <location>
        <begin position="209"/>
        <end position="729"/>
    </location>
</feature>
<name>A0ABY0H818_9PEZI</name>
<dbReference type="PANTHER" id="PTHR46771">
    <property type="entry name" value="DETERIN"/>
    <property type="match status" value="1"/>
</dbReference>
<evidence type="ECO:0000256" key="2">
    <source>
        <dbReference type="ARBA" id="ARBA00022833"/>
    </source>
</evidence>
<feature type="compositionally biased region" description="Pro residues" evidence="3">
    <location>
        <begin position="527"/>
        <end position="539"/>
    </location>
</feature>
<feature type="compositionally biased region" description="Low complexity" evidence="3">
    <location>
        <begin position="587"/>
        <end position="609"/>
    </location>
</feature>
<evidence type="ECO:0000313" key="5">
    <source>
        <dbReference type="Proteomes" id="UP000294003"/>
    </source>
</evidence>
<feature type="compositionally biased region" description="Low complexity" evidence="3">
    <location>
        <begin position="387"/>
        <end position="397"/>
    </location>
</feature>
<gene>
    <name evidence="4" type="ORF">DL762_005432</name>
</gene>
<feature type="compositionally biased region" description="Low complexity" evidence="3">
    <location>
        <begin position="690"/>
        <end position="728"/>
    </location>
</feature>
<feature type="compositionally biased region" description="Basic residues" evidence="3">
    <location>
        <begin position="504"/>
        <end position="523"/>
    </location>
</feature>
<protein>
    <recommendedName>
        <fullName evidence="6">BIR-domain-containing protein</fullName>
    </recommendedName>
</protein>
<feature type="compositionally biased region" description="Basic residues" evidence="3">
    <location>
        <begin position="210"/>
        <end position="221"/>
    </location>
</feature>
<dbReference type="CDD" id="cd00022">
    <property type="entry name" value="BIR"/>
    <property type="match status" value="2"/>
</dbReference>
<dbReference type="SUPFAM" id="SSF57924">
    <property type="entry name" value="Inhibitor of apoptosis (IAP) repeat"/>
    <property type="match status" value="2"/>
</dbReference>
<feature type="compositionally biased region" description="Basic and acidic residues" evidence="3">
    <location>
        <begin position="458"/>
        <end position="469"/>
    </location>
</feature>
<feature type="compositionally biased region" description="Basic and acidic residues" evidence="3">
    <location>
        <begin position="412"/>
        <end position="425"/>
    </location>
</feature>
<keyword evidence="2" id="KW-0862">Zinc</keyword>
<feature type="compositionally biased region" description="Basic residues" evidence="3">
    <location>
        <begin position="267"/>
        <end position="284"/>
    </location>
</feature>
<reference evidence="4 5" key="1">
    <citation type="submission" date="2018-06" db="EMBL/GenBank/DDBJ databases">
        <title>Complete Genomes of Monosporascus.</title>
        <authorList>
            <person name="Robinson A.J."/>
            <person name="Natvig D.O."/>
        </authorList>
    </citation>
    <scope>NUCLEOTIDE SEQUENCE [LARGE SCALE GENOMIC DNA]</scope>
    <source>
        <strain evidence="4 5">CBS 609.92</strain>
    </source>
</reference>
<feature type="compositionally biased region" description="Acidic residues" evidence="3">
    <location>
        <begin position="426"/>
        <end position="436"/>
    </location>
</feature>
<dbReference type="Pfam" id="PF00653">
    <property type="entry name" value="BIR"/>
    <property type="match status" value="2"/>
</dbReference>
<dbReference type="EMBL" id="QJNS01000149">
    <property type="protein sequence ID" value="RYO84908.1"/>
    <property type="molecule type" value="Genomic_DNA"/>
</dbReference>
<feature type="compositionally biased region" description="Basic residues" evidence="3">
    <location>
        <begin position="443"/>
        <end position="455"/>
    </location>
</feature>
<sequence length="837" mass="90371">MELEDTPDQYFTCDGRLASFQITQSATKRKSNAKGKASKTLAWPHRHLDPESFARAGFYFDPTPEYPDNTVCFLCSRKIGGWEDGDNPFEEHLRLSPNCGWAIVAAIEVGLGDYGLDDPTQPQMIEARKATFGGRWPHEGKRGWKCKIKQLVDAGWKYTPTAESDDMATCAYCQLALDGWEPKDDPMHEHYKRSPECQYFRLISMYQKGPAKKTGRGKGARTSKVSRLSTQSVSTATSDGTLLLDHPAEHEDSIMTTTSVMTQGGAKRGRTKKATTARGRKARTKKEEIVEVLEDPPETREENPQPPAKPSRGRKRGSGTVDDSVMTTAEAPPLKKRAIRGRQSNTTETSMVDHQAEDEMAEKKSAPLPQTRGKKGRPSNPCTNRKASATSTVSATSLPDAYDEHLMDDEELNRQLEADLDRPLSDDENIAADSDSETNKIPVKPKAKAAAKKGAVKNQEDEPSHHHMFDPTPAAIDEAAVDAELKALEAEMETEPAETIQVPKKGRKAGARKVSKQTTKKAQRPAPVEPGPEPEPAPGPNVEAGADVDELAEGHEDSMMSNATVMTKRTSSASEPLKKKRGRPSKKTSLAKAAAEAAAVEPAPLVPVTKSSAKTEHIDFAELDRRAATPPPPAEPAEHQATSPSLSAPREDEGHPPSTPGPQVSSTPAAKQATISPSQSPQSSDAENQPPSSRPSNATNNNSSTSRSRVASPVPATTTPARAAMSPSKGAARNVIANLQTSHPWTGVDLDVVFDELEKENQAGSPTKKYLGGGSGGGGGGGVDLTSPERRMTVEEWIYHNAGQAEQRLRLECEAMVTAFEREGSRAMMALEGLVAE</sequence>
<feature type="compositionally biased region" description="Polar residues" evidence="3">
    <location>
        <begin position="223"/>
        <end position="240"/>
    </location>
</feature>
<evidence type="ECO:0000256" key="3">
    <source>
        <dbReference type="SAM" id="MobiDB-lite"/>
    </source>
</evidence>
<comment type="caution">
    <text evidence="4">The sequence shown here is derived from an EMBL/GenBank/DDBJ whole genome shotgun (WGS) entry which is preliminary data.</text>
</comment>
<feature type="compositionally biased region" description="Polar residues" evidence="3">
    <location>
        <begin position="661"/>
        <end position="689"/>
    </location>
</feature>
<feature type="compositionally biased region" description="Polar residues" evidence="3">
    <location>
        <begin position="342"/>
        <end position="352"/>
    </location>
</feature>
<feature type="compositionally biased region" description="Basic and acidic residues" evidence="3">
    <location>
        <begin position="613"/>
        <end position="627"/>
    </location>
</feature>
<evidence type="ECO:0000256" key="1">
    <source>
        <dbReference type="ARBA" id="ARBA00022723"/>
    </source>
</evidence>
<dbReference type="PANTHER" id="PTHR46771:SF5">
    <property type="entry name" value="DETERIN"/>
    <property type="match status" value="1"/>
</dbReference>
<dbReference type="InterPro" id="IPR051190">
    <property type="entry name" value="Baculoviral_IAP"/>
</dbReference>
<organism evidence="4 5">
    <name type="scientific">Monosporascus cannonballus</name>
    <dbReference type="NCBI Taxonomy" id="155416"/>
    <lineage>
        <taxon>Eukaryota</taxon>
        <taxon>Fungi</taxon>
        <taxon>Dikarya</taxon>
        <taxon>Ascomycota</taxon>
        <taxon>Pezizomycotina</taxon>
        <taxon>Sordariomycetes</taxon>
        <taxon>Xylariomycetidae</taxon>
        <taxon>Xylariales</taxon>
        <taxon>Xylariales incertae sedis</taxon>
        <taxon>Monosporascus</taxon>
    </lineage>
</organism>
<evidence type="ECO:0000313" key="4">
    <source>
        <dbReference type="EMBL" id="RYO84908.1"/>
    </source>
</evidence>
<evidence type="ECO:0008006" key="6">
    <source>
        <dbReference type="Google" id="ProtNLM"/>
    </source>
</evidence>
<keyword evidence="1" id="KW-0479">Metal-binding</keyword>
<accession>A0ABY0H818</accession>
<dbReference type="InterPro" id="IPR001370">
    <property type="entry name" value="BIR_rpt"/>
</dbReference>
<dbReference type="Gene3D" id="1.10.1170.10">
    <property type="entry name" value="Inhibitor Of Apoptosis Protein (2mihbC-IAP-1), Chain A"/>
    <property type="match status" value="2"/>
</dbReference>
<dbReference type="SMART" id="SM00238">
    <property type="entry name" value="BIR"/>
    <property type="match status" value="2"/>
</dbReference>
<keyword evidence="5" id="KW-1185">Reference proteome</keyword>
<feature type="compositionally biased region" description="Basic and acidic residues" evidence="3">
    <location>
        <begin position="354"/>
        <end position="365"/>
    </location>
</feature>
<proteinExistence type="predicted"/>